<dbReference type="SMART" id="SM00331">
    <property type="entry name" value="PP2C_SIG"/>
    <property type="match status" value="1"/>
</dbReference>
<gene>
    <name evidence="4" type="ORF">HII17_12845</name>
</gene>
<evidence type="ECO:0000313" key="5">
    <source>
        <dbReference type="Proteomes" id="UP000568664"/>
    </source>
</evidence>
<name>A0A7Y0Q7Q6_9GAMM</name>
<keyword evidence="4" id="KW-0808">Transferase</keyword>
<feature type="transmembrane region" description="Helical" evidence="1">
    <location>
        <begin position="568"/>
        <end position="587"/>
    </location>
</feature>
<organism evidence="4 5">
    <name type="scientific">Thalassotalea algicola</name>
    <dbReference type="NCBI Taxonomy" id="2716224"/>
    <lineage>
        <taxon>Bacteria</taxon>
        <taxon>Pseudomonadati</taxon>
        <taxon>Pseudomonadota</taxon>
        <taxon>Gammaproteobacteria</taxon>
        <taxon>Alteromonadales</taxon>
        <taxon>Colwelliaceae</taxon>
        <taxon>Thalassotalea</taxon>
    </lineage>
</organism>
<accession>A0A7Y0Q7Q6</accession>
<dbReference type="SUPFAM" id="SSF81606">
    <property type="entry name" value="PP2C-like"/>
    <property type="match status" value="1"/>
</dbReference>
<keyword evidence="1" id="KW-0472">Membrane</keyword>
<keyword evidence="1" id="KW-0812">Transmembrane</keyword>
<dbReference type="CDD" id="cd00143">
    <property type="entry name" value="PP2Cc"/>
    <property type="match status" value="1"/>
</dbReference>
<keyword evidence="5" id="KW-1185">Reference proteome</keyword>
<dbReference type="InterPro" id="IPR000719">
    <property type="entry name" value="Prot_kinase_dom"/>
</dbReference>
<dbReference type="Gene3D" id="3.60.40.10">
    <property type="entry name" value="PPM-type phosphatase domain"/>
    <property type="match status" value="1"/>
</dbReference>
<dbReference type="PANTHER" id="PTHR44167:SF24">
    <property type="entry name" value="SERINE_THREONINE-PROTEIN KINASE CHK2"/>
    <property type="match status" value="1"/>
</dbReference>
<dbReference type="GO" id="GO:0005524">
    <property type="term" value="F:ATP binding"/>
    <property type="evidence" value="ECO:0007669"/>
    <property type="project" value="InterPro"/>
</dbReference>
<dbReference type="GO" id="GO:0004674">
    <property type="term" value="F:protein serine/threonine kinase activity"/>
    <property type="evidence" value="ECO:0007669"/>
    <property type="project" value="TreeGrafter"/>
</dbReference>
<proteinExistence type="predicted"/>
<dbReference type="PROSITE" id="PS51746">
    <property type="entry name" value="PPM_2"/>
    <property type="match status" value="1"/>
</dbReference>
<dbReference type="SUPFAM" id="SSF56112">
    <property type="entry name" value="Protein kinase-like (PK-like)"/>
    <property type="match status" value="1"/>
</dbReference>
<dbReference type="CDD" id="cd14014">
    <property type="entry name" value="STKc_PknB_like"/>
    <property type="match status" value="1"/>
</dbReference>
<evidence type="ECO:0000313" key="4">
    <source>
        <dbReference type="EMBL" id="NMP32451.1"/>
    </source>
</evidence>
<dbReference type="Gene3D" id="1.10.510.10">
    <property type="entry name" value="Transferase(Phosphotransferase) domain 1"/>
    <property type="match status" value="1"/>
</dbReference>
<keyword evidence="4" id="KW-0418">Kinase</keyword>
<dbReference type="PROSITE" id="PS00108">
    <property type="entry name" value="PROTEIN_KINASE_ST"/>
    <property type="match status" value="1"/>
</dbReference>
<comment type="caution">
    <text evidence="4">The sequence shown here is derived from an EMBL/GenBank/DDBJ whole genome shotgun (WGS) entry which is preliminary data.</text>
</comment>
<evidence type="ECO:0000256" key="1">
    <source>
        <dbReference type="SAM" id="Phobius"/>
    </source>
</evidence>
<feature type="domain" description="PPM-type phosphatase" evidence="3">
    <location>
        <begin position="20"/>
        <end position="253"/>
    </location>
</feature>
<feature type="domain" description="Protein kinase" evidence="2">
    <location>
        <begin position="286"/>
        <end position="551"/>
    </location>
</feature>
<dbReference type="SMART" id="SM00220">
    <property type="entry name" value="S_TKc"/>
    <property type="match status" value="1"/>
</dbReference>
<dbReference type="RefSeq" id="WP_169075784.1">
    <property type="nucleotide sequence ID" value="NZ_JABBXH010000004.1"/>
</dbReference>
<dbReference type="AlphaFoldDB" id="A0A7Y0Q7Q6"/>
<dbReference type="InterPro" id="IPR008271">
    <property type="entry name" value="Ser/Thr_kinase_AS"/>
</dbReference>
<protein>
    <submittedName>
        <fullName evidence="4">Bifunctional protein-serine/threonine kinase/phosphatase</fullName>
    </submittedName>
</protein>
<keyword evidence="1" id="KW-1133">Transmembrane helix</keyword>
<dbReference type="SMART" id="SM00332">
    <property type="entry name" value="PP2Cc"/>
    <property type="match status" value="1"/>
</dbReference>
<dbReference type="InterPro" id="IPR036457">
    <property type="entry name" value="PPM-type-like_dom_sf"/>
</dbReference>
<dbReference type="Pfam" id="PF13672">
    <property type="entry name" value="PP2C_2"/>
    <property type="match status" value="1"/>
</dbReference>
<dbReference type="InterPro" id="IPR011009">
    <property type="entry name" value="Kinase-like_dom_sf"/>
</dbReference>
<reference evidence="4 5" key="1">
    <citation type="submission" date="2020-04" db="EMBL/GenBank/DDBJ databases">
        <title>Thalassotalea sp. M1531, isolated from the surface of marine red alga.</title>
        <authorList>
            <person name="Pang L."/>
            <person name="Lu D.-C."/>
        </authorList>
    </citation>
    <scope>NUCLEOTIDE SEQUENCE [LARGE SCALE GENOMIC DNA]</scope>
    <source>
        <strain evidence="4 5">M1531</strain>
    </source>
</reference>
<dbReference type="EMBL" id="JABBXH010000004">
    <property type="protein sequence ID" value="NMP32451.1"/>
    <property type="molecule type" value="Genomic_DNA"/>
</dbReference>
<evidence type="ECO:0000259" key="3">
    <source>
        <dbReference type="PROSITE" id="PS51746"/>
    </source>
</evidence>
<dbReference type="GO" id="GO:0005737">
    <property type="term" value="C:cytoplasm"/>
    <property type="evidence" value="ECO:0007669"/>
    <property type="project" value="TreeGrafter"/>
</dbReference>
<evidence type="ECO:0000259" key="2">
    <source>
        <dbReference type="PROSITE" id="PS50011"/>
    </source>
</evidence>
<dbReference type="Pfam" id="PF00069">
    <property type="entry name" value="Pkinase"/>
    <property type="match status" value="1"/>
</dbReference>
<dbReference type="Proteomes" id="UP000568664">
    <property type="component" value="Unassembled WGS sequence"/>
</dbReference>
<sequence>MSLNENDVNQSKPLPNLVVRFGGYSCAGEKAENQDAFSAFSPDNYELNAKGFVATLADGVSSANKAKEAAQLAVTQFIQDYYSTPETWSTQKSAAKVMTSLNEWMFSKSEAFHSNNQQWLTTLSSLIIKSTTGYIFHVGDSRISQFRNGQYSALTRDHNRKHGGQHLVLTRALGADYRLKVDAHQIALKVGDIYLLSCDGFHDFLSEQDICQALAEIGDKPSNNRLEALSKNLVETALNNGSDDNVSCLLVAVESLPVRQFSELERDLLNKRVLPALDVGMKLDGYEVLKKIHESTRSHLYLVQHKEEETPLVLKVPSLNFSEDVIYLQGFMREAWLGERVNHKNIMKIKRGIENSQYLYHFCEYIPGQTLSEWVFDNPKPSISQIRDIIKQIITALRVFQRLDVVHRDLKPENIMIDEFGKITLIDYGTALIASLEENADSIDEEIPQGSLNYIAPETLISMKADHHSDLFSLGVIAYQLLTGELPFKPMTRNEALSADYENWLYRPIKQYRDDIPLWLDFALKKATEPNPRARYQAYSEFEADICKPNVSAVEEYKSLPILQRDPVLFWQGMSFIFFILFLVALAN</sequence>
<dbReference type="PROSITE" id="PS50011">
    <property type="entry name" value="PROTEIN_KINASE_DOM"/>
    <property type="match status" value="1"/>
</dbReference>
<dbReference type="PANTHER" id="PTHR44167">
    <property type="entry name" value="OVARIAN-SPECIFIC SERINE/THREONINE-PROTEIN KINASE LOK-RELATED"/>
    <property type="match status" value="1"/>
</dbReference>
<dbReference type="InterPro" id="IPR001932">
    <property type="entry name" value="PPM-type_phosphatase-like_dom"/>
</dbReference>